<evidence type="ECO:0000256" key="1">
    <source>
        <dbReference type="ARBA" id="ARBA00005582"/>
    </source>
</evidence>
<dbReference type="PROSITE" id="PS00893">
    <property type="entry name" value="NUDIX_BOX"/>
    <property type="match status" value="1"/>
</dbReference>
<dbReference type="InterPro" id="IPR051325">
    <property type="entry name" value="Nudix_hydrolase_domain"/>
</dbReference>
<evidence type="ECO:0000259" key="7">
    <source>
        <dbReference type="PROSITE" id="PS51462"/>
    </source>
</evidence>
<evidence type="ECO:0000256" key="2">
    <source>
        <dbReference type="ARBA" id="ARBA00018911"/>
    </source>
</evidence>
<dbReference type="Gene3D" id="3.90.79.10">
    <property type="entry name" value="Nucleoside Triphosphate Pyrophosphohydrolase"/>
    <property type="match status" value="1"/>
</dbReference>
<dbReference type="PANTHER" id="PTHR21340:SF0">
    <property type="entry name" value="BIS(5'-NUCLEOSYL)-TETRAPHOSPHATASE [ASYMMETRICAL]"/>
    <property type="match status" value="1"/>
</dbReference>
<evidence type="ECO:0000256" key="3">
    <source>
        <dbReference type="ARBA" id="ARBA00022741"/>
    </source>
</evidence>
<dbReference type="Proteomes" id="UP000052012">
    <property type="component" value="Unassembled WGS sequence"/>
</dbReference>
<dbReference type="PRINTS" id="PR00502">
    <property type="entry name" value="NUDIXFAMILY"/>
</dbReference>
<dbReference type="InterPro" id="IPR020476">
    <property type="entry name" value="Nudix_hydrolase"/>
</dbReference>
<keyword evidence="9" id="KW-1185">Reference proteome</keyword>
<evidence type="ECO:0000313" key="8">
    <source>
        <dbReference type="EMBL" id="KRM68225.1"/>
    </source>
</evidence>
<dbReference type="OrthoDB" id="9816289at2"/>
<dbReference type="GO" id="GO:0004081">
    <property type="term" value="F:bis(5'-nucleosyl)-tetraphosphatase (asymmetrical) activity"/>
    <property type="evidence" value="ECO:0007669"/>
    <property type="project" value="TreeGrafter"/>
</dbReference>
<dbReference type="InterPro" id="IPR000086">
    <property type="entry name" value="NUDIX_hydrolase_dom"/>
</dbReference>
<dbReference type="EMBL" id="AYYQ01000029">
    <property type="protein sequence ID" value="KRM68225.1"/>
    <property type="molecule type" value="Genomic_DNA"/>
</dbReference>
<dbReference type="PANTHER" id="PTHR21340">
    <property type="entry name" value="DIADENOSINE 5,5-P1,P4-TETRAPHOSPHATE PYROPHOSPHOHYDROLASE MUTT"/>
    <property type="match status" value="1"/>
</dbReference>
<dbReference type="STRING" id="1423781.FD06_GL001246"/>
<sequence length="138" mass="15873">MVTEIDGGAIVYRLIEDKPYYLLEKSATSDFWGFPKGHIEKGEDLVQAAIREIKEETGIDASIDPNFKYVIEYDMKNGHHKSVTFYSSKVNTDKVMLQKEEISDFAWLGYDDARSKLTFENLKLALDAMHKYISNKHS</sequence>
<dbReference type="Pfam" id="PF00293">
    <property type="entry name" value="NUDIX"/>
    <property type="match status" value="1"/>
</dbReference>
<dbReference type="PROSITE" id="PS51462">
    <property type="entry name" value="NUDIX"/>
    <property type="match status" value="1"/>
</dbReference>
<comment type="caution">
    <text evidence="8">The sequence shown here is derived from an EMBL/GenBank/DDBJ whole genome shotgun (WGS) entry which is preliminary data.</text>
</comment>
<evidence type="ECO:0000256" key="6">
    <source>
        <dbReference type="RuleBase" id="RU003476"/>
    </source>
</evidence>
<evidence type="ECO:0000256" key="4">
    <source>
        <dbReference type="ARBA" id="ARBA00022801"/>
    </source>
</evidence>
<comment type="similarity">
    <text evidence="1 6">Belongs to the Nudix hydrolase family.</text>
</comment>
<dbReference type="InterPro" id="IPR003565">
    <property type="entry name" value="Tetra_PHTase"/>
</dbReference>
<dbReference type="InterPro" id="IPR020084">
    <property type="entry name" value="NUDIX_hydrolase_CS"/>
</dbReference>
<dbReference type="InterPro" id="IPR015797">
    <property type="entry name" value="NUDIX_hydrolase-like_dom_sf"/>
</dbReference>
<keyword evidence="3" id="KW-0547">Nucleotide-binding</keyword>
<dbReference type="CDD" id="cd03428">
    <property type="entry name" value="NUDIX_Ap4A_Nudt2"/>
    <property type="match status" value="1"/>
</dbReference>
<feature type="domain" description="Nudix hydrolase" evidence="7">
    <location>
        <begin position="2"/>
        <end position="130"/>
    </location>
</feature>
<protein>
    <recommendedName>
        <fullName evidence="2">Bis(5'-nucleosyl)-tetraphosphatase [asymmetrical]</fullName>
    </recommendedName>
    <alternativeName>
        <fullName evidence="5">Diadenosine 5',5'''-P1,P4-tetraphosphate asymmetrical hydrolase</fullName>
    </alternativeName>
</protein>
<gene>
    <name evidence="8" type="ORF">FD06_GL001246</name>
</gene>
<dbReference type="PATRIC" id="fig|1423781.4.peg.1291"/>
<keyword evidence="4 6" id="KW-0378">Hydrolase</keyword>
<dbReference type="GO" id="GO:0000166">
    <property type="term" value="F:nucleotide binding"/>
    <property type="evidence" value="ECO:0007669"/>
    <property type="project" value="UniProtKB-KW"/>
</dbReference>
<proteinExistence type="inferred from homology"/>
<dbReference type="SUPFAM" id="SSF55811">
    <property type="entry name" value="Nudix"/>
    <property type="match status" value="1"/>
</dbReference>
<name>A0A0R2AM24_9LACO</name>
<evidence type="ECO:0000313" key="9">
    <source>
        <dbReference type="Proteomes" id="UP000052012"/>
    </source>
</evidence>
<dbReference type="GO" id="GO:0006754">
    <property type="term" value="P:ATP biosynthetic process"/>
    <property type="evidence" value="ECO:0007669"/>
    <property type="project" value="TreeGrafter"/>
</dbReference>
<accession>A0A0R2AM24</accession>
<reference evidence="8 9" key="1">
    <citation type="journal article" date="2015" name="Genome Announc.">
        <title>Expanding the biotechnology potential of lactobacilli through comparative genomics of 213 strains and associated genera.</title>
        <authorList>
            <person name="Sun Z."/>
            <person name="Harris H.M."/>
            <person name="McCann A."/>
            <person name="Guo C."/>
            <person name="Argimon S."/>
            <person name="Zhang W."/>
            <person name="Yang X."/>
            <person name="Jeffery I.B."/>
            <person name="Cooney J.C."/>
            <person name="Kagawa T.F."/>
            <person name="Liu W."/>
            <person name="Song Y."/>
            <person name="Salvetti E."/>
            <person name="Wrobel A."/>
            <person name="Rasinkangas P."/>
            <person name="Parkhill J."/>
            <person name="Rea M.C."/>
            <person name="O'Sullivan O."/>
            <person name="Ritari J."/>
            <person name="Douillard F.P."/>
            <person name="Paul Ross R."/>
            <person name="Yang R."/>
            <person name="Briner A.E."/>
            <person name="Felis G.E."/>
            <person name="de Vos W.M."/>
            <person name="Barrangou R."/>
            <person name="Klaenhammer T.R."/>
            <person name="Caufield P.W."/>
            <person name="Cui Y."/>
            <person name="Zhang H."/>
            <person name="O'Toole P.W."/>
        </authorList>
    </citation>
    <scope>NUCLEOTIDE SEQUENCE [LARGE SCALE GENOMIC DNA]</scope>
    <source>
        <strain evidence="8 9">DSM 23829</strain>
    </source>
</reference>
<evidence type="ECO:0000256" key="5">
    <source>
        <dbReference type="ARBA" id="ARBA00032644"/>
    </source>
</evidence>
<dbReference type="AlphaFoldDB" id="A0A0R2AM24"/>
<dbReference type="GO" id="GO:0006167">
    <property type="term" value="P:AMP biosynthetic process"/>
    <property type="evidence" value="ECO:0007669"/>
    <property type="project" value="TreeGrafter"/>
</dbReference>
<dbReference type="RefSeq" id="WP_056966097.1">
    <property type="nucleotide sequence ID" value="NZ_AYYQ01000029.1"/>
</dbReference>
<organism evidence="8 9">
    <name type="scientific">Apilactobacillus ozensis DSM 23829 = JCM 17196</name>
    <dbReference type="NCBI Taxonomy" id="1423781"/>
    <lineage>
        <taxon>Bacteria</taxon>
        <taxon>Bacillati</taxon>
        <taxon>Bacillota</taxon>
        <taxon>Bacilli</taxon>
        <taxon>Lactobacillales</taxon>
        <taxon>Lactobacillaceae</taxon>
        <taxon>Apilactobacillus</taxon>
    </lineage>
</organism>